<dbReference type="AlphaFoldDB" id="A0A0A9EE96"/>
<sequence length="25" mass="2856">MCECFLNILSKFSGTNLVKKSCVQY</sequence>
<proteinExistence type="predicted"/>
<accession>A0A0A9EE96</accession>
<organism evidence="1">
    <name type="scientific">Arundo donax</name>
    <name type="common">Giant reed</name>
    <name type="synonym">Donax arundinaceus</name>
    <dbReference type="NCBI Taxonomy" id="35708"/>
    <lineage>
        <taxon>Eukaryota</taxon>
        <taxon>Viridiplantae</taxon>
        <taxon>Streptophyta</taxon>
        <taxon>Embryophyta</taxon>
        <taxon>Tracheophyta</taxon>
        <taxon>Spermatophyta</taxon>
        <taxon>Magnoliopsida</taxon>
        <taxon>Liliopsida</taxon>
        <taxon>Poales</taxon>
        <taxon>Poaceae</taxon>
        <taxon>PACMAD clade</taxon>
        <taxon>Arundinoideae</taxon>
        <taxon>Arundineae</taxon>
        <taxon>Arundo</taxon>
    </lineage>
</organism>
<reference evidence="1" key="2">
    <citation type="journal article" date="2015" name="Data Brief">
        <title>Shoot transcriptome of the giant reed, Arundo donax.</title>
        <authorList>
            <person name="Barrero R.A."/>
            <person name="Guerrero F.D."/>
            <person name="Moolhuijzen P."/>
            <person name="Goolsby J.A."/>
            <person name="Tidwell J."/>
            <person name="Bellgard S.E."/>
            <person name="Bellgard M.I."/>
        </authorList>
    </citation>
    <scope>NUCLEOTIDE SEQUENCE</scope>
    <source>
        <tissue evidence="1">Shoot tissue taken approximately 20 cm above the soil surface</tissue>
    </source>
</reference>
<protein>
    <submittedName>
        <fullName evidence="1">Uncharacterized protein</fullName>
    </submittedName>
</protein>
<name>A0A0A9EE96_ARUDO</name>
<evidence type="ECO:0000313" key="1">
    <source>
        <dbReference type="EMBL" id="JAD97338.1"/>
    </source>
</evidence>
<dbReference type="EMBL" id="GBRH01200557">
    <property type="protein sequence ID" value="JAD97338.1"/>
    <property type="molecule type" value="Transcribed_RNA"/>
</dbReference>
<reference evidence="1" key="1">
    <citation type="submission" date="2014-09" db="EMBL/GenBank/DDBJ databases">
        <authorList>
            <person name="Magalhaes I.L.F."/>
            <person name="Oliveira U."/>
            <person name="Santos F.R."/>
            <person name="Vidigal T.H.D.A."/>
            <person name="Brescovit A.D."/>
            <person name="Santos A.J."/>
        </authorList>
    </citation>
    <scope>NUCLEOTIDE SEQUENCE</scope>
    <source>
        <tissue evidence="1">Shoot tissue taken approximately 20 cm above the soil surface</tissue>
    </source>
</reference>